<name>W8RNI1_9RHOB</name>
<keyword evidence="6" id="KW-1185">Reference proteome</keyword>
<dbReference type="RefSeq" id="WP_025310501.1">
    <property type="nucleotide sequence ID" value="NZ_CP004372.1"/>
</dbReference>
<dbReference type="GO" id="GO:0008483">
    <property type="term" value="F:transaminase activity"/>
    <property type="evidence" value="ECO:0007669"/>
    <property type="project" value="UniProtKB-KW"/>
</dbReference>
<feature type="active site" description="Proton acceptor" evidence="2">
    <location>
        <position position="194"/>
    </location>
</feature>
<evidence type="ECO:0000256" key="1">
    <source>
        <dbReference type="ARBA" id="ARBA00037999"/>
    </source>
</evidence>
<dbReference type="PATRIC" id="fig|1294273.3.peg.91"/>
<evidence type="ECO:0000313" key="5">
    <source>
        <dbReference type="EMBL" id="AHM02558.1"/>
    </source>
</evidence>
<dbReference type="STRING" id="1294273.roselon_00097"/>
<evidence type="ECO:0000256" key="4">
    <source>
        <dbReference type="RuleBase" id="RU004508"/>
    </source>
</evidence>
<dbReference type="OrthoDB" id="9768668at2"/>
<protein>
    <submittedName>
        <fullName evidence="5">Aminotransferase, DegT/DnrJ/EryC1/StrS family</fullName>
    </submittedName>
</protein>
<evidence type="ECO:0000256" key="3">
    <source>
        <dbReference type="PIRSR" id="PIRSR000390-2"/>
    </source>
</evidence>
<dbReference type="GO" id="GO:0030170">
    <property type="term" value="F:pyridoxal phosphate binding"/>
    <property type="evidence" value="ECO:0007669"/>
    <property type="project" value="TreeGrafter"/>
</dbReference>
<organism evidence="5 6">
    <name type="scientific">Roseicyclus elongatus DSM 19469</name>
    <dbReference type="NCBI Taxonomy" id="1294273"/>
    <lineage>
        <taxon>Bacteria</taxon>
        <taxon>Pseudomonadati</taxon>
        <taxon>Pseudomonadota</taxon>
        <taxon>Alphaproteobacteria</taxon>
        <taxon>Rhodobacterales</taxon>
        <taxon>Roseobacteraceae</taxon>
        <taxon>Roseicyclus</taxon>
    </lineage>
</organism>
<dbReference type="AlphaFoldDB" id="W8RNI1"/>
<dbReference type="Pfam" id="PF01041">
    <property type="entry name" value="DegT_DnrJ_EryC1"/>
    <property type="match status" value="1"/>
</dbReference>
<proteinExistence type="inferred from homology"/>
<reference evidence="5 6" key="1">
    <citation type="submission" date="2013-03" db="EMBL/GenBank/DDBJ databases">
        <authorList>
            <person name="Fiebig A."/>
            <person name="Goeker M."/>
            <person name="Klenk H.-P.P."/>
        </authorList>
    </citation>
    <scope>NUCLEOTIDE SEQUENCE [LARGE SCALE GENOMIC DNA]</scope>
    <source>
        <strain evidence="6">DSM 19469</strain>
    </source>
</reference>
<dbReference type="InterPro" id="IPR015421">
    <property type="entry name" value="PyrdxlP-dep_Trfase_major"/>
</dbReference>
<dbReference type="InterPro" id="IPR000653">
    <property type="entry name" value="DegT/StrS_aminotransferase"/>
</dbReference>
<dbReference type="eggNOG" id="COG0399">
    <property type="taxonomic scope" value="Bacteria"/>
</dbReference>
<dbReference type="SUPFAM" id="SSF53383">
    <property type="entry name" value="PLP-dependent transferases"/>
    <property type="match status" value="1"/>
</dbReference>
<dbReference type="EMBL" id="CP004372">
    <property type="protein sequence ID" value="AHM02558.1"/>
    <property type="molecule type" value="Genomic_DNA"/>
</dbReference>
<dbReference type="Proteomes" id="UP000019593">
    <property type="component" value="Chromosome"/>
</dbReference>
<feature type="modified residue" description="N6-(pyridoxal phosphate)lysine" evidence="3">
    <location>
        <position position="194"/>
    </location>
</feature>
<dbReference type="HOGENOM" id="CLU_033332_7_2_5"/>
<dbReference type="PANTHER" id="PTHR30244">
    <property type="entry name" value="TRANSAMINASE"/>
    <property type="match status" value="1"/>
</dbReference>
<dbReference type="GO" id="GO:0000271">
    <property type="term" value="P:polysaccharide biosynthetic process"/>
    <property type="evidence" value="ECO:0007669"/>
    <property type="project" value="TreeGrafter"/>
</dbReference>
<keyword evidence="5" id="KW-0032">Aminotransferase</keyword>
<evidence type="ECO:0000313" key="6">
    <source>
        <dbReference type="Proteomes" id="UP000019593"/>
    </source>
</evidence>
<dbReference type="PANTHER" id="PTHR30244:SF34">
    <property type="entry name" value="DTDP-4-AMINO-4,6-DIDEOXYGALACTOSE TRANSAMINASE"/>
    <property type="match status" value="1"/>
</dbReference>
<accession>W8RNI1</accession>
<keyword evidence="3 4" id="KW-0663">Pyridoxal phosphate</keyword>
<dbReference type="InterPro" id="IPR015424">
    <property type="entry name" value="PyrdxlP-dep_Trfase"/>
</dbReference>
<dbReference type="KEGG" id="red:roselon_00097"/>
<comment type="similarity">
    <text evidence="1 4">Belongs to the DegT/DnrJ/EryC1 family.</text>
</comment>
<dbReference type="PIRSF" id="PIRSF000390">
    <property type="entry name" value="PLP_StrS"/>
    <property type="match status" value="1"/>
</dbReference>
<sequence>MEKRVFTGSFTQQESLPEAAIEAAIAVMRTGRLHRYNLAEGEVGEVAHLEEEFAAFTGAKYALAVASGGYAMSCALRALGVGPGDKVLSNGFTLAPVPGAIASVGAEPVFVETTEALTIDLDDLSRRVVDSGAKVLLLSHMRGHICDMDRLMRICDAAGVAVIEDCAHTMGAAWNGVPSGRHGLIGCYSTQTYKHINSGEGGLVISDDPEVMARAVLLSGSYMLYPRHTASPPVETFEKVKWATPNVSGRMDHLRAAILRVQLADLPRQVARWNDLYTTVEDGLRNTPGLAVIKRDARESIVGSSIQFRLPGAAPTTIATVLRGCAARGVELKWFGAEEPVAFTSRYDSWRYAPPQSLPRTDAILAGLIDMRLPLTFSVADAGLIAEIIRDEVMAAMPRVAE</sequence>
<evidence type="ECO:0000256" key="2">
    <source>
        <dbReference type="PIRSR" id="PIRSR000390-1"/>
    </source>
</evidence>
<gene>
    <name evidence="5" type="ORF">roselon_00097</name>
</gene>
<dbReference type="Gene3D" id="3.40.640.10">
    <property type="entry name" value="Type I PLP-dependent aspartate aminotransferase-like (Major domain)"/>
    <property type="match status" value="1"/>
</dbReference>
<keyword evidence="5" id="KW-0808">Transferase</keyword>